<evidence type="ECO:0000256" key="1">
    <source>
        <dbReference type="SAM" id="Phobius"/>
    </source>
</evidence>
<evidence type="ECO:0000313" key="3">
    <source>
        <dbReference type="Proteomes" id="UP000249645"/>
    </source>
</evidence>
<dbReference type="InterPro" id="IPR025519">
    <property type="entry name" value="DUF4407"/>
</dbReference>
<dbReference type="EMBL" id="QFOI01000031">
    <property type="protein sequence ID" value="PZP51424.1"/>
    <property type="molecule type" value="Genomic_DNA"/>
</dbReference>
<sequence length="400" mass="46625">MAKDIFVTEEAEQASQNEPSPWTKFLWWLSAVDADVMKECGTDRFRYTIIGYTVLATWIFATLSWGYFFSTLFEDAAIVVPAALFFGFVILSIDRGLIAGLNNGGRNKWLFVVLRLSLAMTIGFFLSQPIVLMLFQKDVDSHLPVIKEKKIQAYTNQVRAENAISIEQAKTEVDRLRNLQTSKEQHVLDLKNDYIKETDGTGGSGKVGEYTVAKVKKSAYLQAQDELTTWKRETQSQLDSALAKQKKVDQSIQDQIDTFSKGLNDGFLTRVETLDDLMVVHPPVKYRYRLVIMLIMLIELMPLLTKLMMASGLYEERMQLESERKKLGWQNERAGMKELEKEFYRQTYEADRRLQERIGREMEAYNNRKADELFHEYERNPDNVRNFWDRLKTQLFFFRR</sequence>
<name>A0A2W5FAX5_9SPHI</name>
<feature type="transmembrane region" description="Helical" evidence="1">
    <location>
        <begin position="76"/>
        <end position="97"/>
    </location>
</feature>
<organism evidence="2 3">
    <name type="scientific">Pseudopedobacter saltans</name>
    <dbReference type="NCBI Taxonomy" id="151895"/>
    <lineage>
        <taxon>Bacteria</taxon>
        <taxon>Pseudomonadati</taxon>
        <taxon>Bacteroidota</taxon>
        <taxon>Sphingobacteriia</taxon>
        <taxon>Sphingobacteriales</taxon>
        <taxon>Sphingobacteriaceae</taxon>
        <taxon>Pseudopedobacter</taxon>
    </lineage>
</organism>
<dbReference type="Pfam" id="PF14362">
    <property type="entry name" value="DUF4407"/>
    <property type="match status" value="1"/>
</dbReference>
<feature type="transmembrane region" description="Helical" evidence="1">
    <location>
        <begin position="109"/>
        <end position="135"/>
    </location>
</feature>
<dbReference type="Proteomes" id="UP000249645">
    <property type="component" value="Unassembled WGS sequence"/>
</dbReference>
<reference evidence="2 3" key="1">
    <citation type="submission" date="2017-11" db="EMBL/GenBank/DDBJ databases">
        <title>Infants hospitalized years apart are colonized by the same room-sourced microbial strains.</title>
        <authorList>
            <person name="Brooks B."/>
            <person name="Olm M.R."/>
            <person name="Firek B.A."/>
            <person name="Baker R."/>
            <person name="Thomas B.C."/>
            <person name="Morowitz M.J."/>
            <person name="Banfield J.F."/>
        </authorList>
    </citation>
    <scope>NUCLEOTIDE SEQUENCE [LARGE SCALE GENOMIC DNA]</scope>
    <source>
        <strain evidence="2">S2_009_000_R2_76</strain>
    </source>
</reference>
<evidence type="ECO:0008006" key="4">
    <source>
        <dbReference type="Google" id="ProtNLM"/>
    </source>
</evidence>
<feature type="transmembrane region" description="Helical" evidence="1">
    <location>
        <begin position="47"/>
        <end position="70"/>
    </location>
</feature>
<proteinExistence type="predicted"/>
<evidence type="ECO:0000313" key="2">
    <source>
        <dbReference type="EMBL" id="PZP51424.1"/>
    </source>
</evidence>
<keyword evidence="1" id="KW-1133">Transmembrane helix</keyword>
<protein>
    <recommendedName>
        <fullName evidence="4">DUF4407 domain-containing protein</fullName>
    </recommendedName>
</protein>
<gene>
    <name evidence="2" type="ORF">DI598_03230</name>
</gene>
<dbReference type="AlphaFoldDB" id="A0A2W5FAX5"/>
<keyword evidence="1" id="KW-0812">Transmembrane</keyword>
<comment type="caution">
    <text evidence="2">The sequence shown here is derived from an EMBL/GenBank/DDBJ whole genome shotgun (WGS) entry which is preliminary data.</text>
</comment>
<accession>A0A2W5FAX5</accession>
<keyword evidence="1" id="KW-0472">Membrane</keyword>